<evidence type="ECO:0000259" key="1">
    <source>
        <dbReference type="Pfam" id="PF22205"/>
    </source>
</evidence>
<proteinExistence type="predicted"/>
<dbReference type="InterPro" id="IPR014082">
    <property type="entry name" value="CRISPR-assoc_prot_Cas02710"/>
</dbReference>
<feature type="domain" description="Csm6 6H" evidence="1">
    <location>
        <begin position="157"/>
        <end position="225"/>
    </location>
</feature>
<name>A0A330L5V8_9BACT</name>
<dbReference type="InterPro" id="IPR054008">
    <property type="entry name" value="Csm6_6H"/>
</dbReference>
<accession>A0A330L5V8</accession>
<dbReference type="Pfam" id="PF22205">
    <property type="entry name" value="Csm6_6H"/>
    <property type="match status" value="1"/>
</dbReference>
<dbReference type="RefSeq" id="WP_121989028.1">
    <property type="nucleotide sequence ID" value="NZ_OUNR01000012.1"/>
</dbReference>
<dbReference type="InParanoid" id="A0A330L5V8"/>
<dbReference type="AlphaFoldDB" id="A0A330L5V8"/>
<dbReference type="EMBL" id="OUNR01000012">
    <property type="protein sequence ID" value="SPP64676.1"/>
    <property type="molecule type" value="Genomic_DNA"/>
</dbReference>
<reference evidence="3" key="1">
    <citation type="submission" date="2018-04" db="EMBL/GenBank/DDBJ databases">
        <authorList>
            <person name="Lucker S."/>
            <person name="Sakoula D."/>
        </authorList>
    </citation>
    <scope>NUCLEOTIDE SEQUENCE [LARGE SCALE GENOMIC DNA]</scope>
</reference>
<dbReference type="Pfam" id="PF09670">
    <property type="entry name" value="Cas_Cas02710"/>
    <property type="match status" value="1"/>
</dbReference>
<keyword evidence="3" id="KW-1185">Reference proteome</keyword>
<gene>
    <name evidence="2" type="ORF">NITLEN_20316</name>
</gene>
<organism evidence="2 3">
    <name type="scientific">Nitrospira lenta</name>
    <dbReference type="NCBI Taxonomy" id="1436998"/>
    <lineage>
        <taxon>Bacteria</taxon>
        <taxon>Pseudomonadati</taxon>
        <taxon>Nitrospirota</taxon>
        <taxon>Nitrospiria</taxon>
        <taxon>Nitrospirales</taxon>
        <taxon>Nitrospiraceae</taxon>
        <taxon>Nitrospira</taxon>
    </lineage>
</organism>
<dbReference type="OrthoDB" id="9770049at2"/>
<evidence type="ECO:0000313" key="2">
    <source>
        <dbReference type="EMBL" id="SPP64676.1"/>
    </source>
</evidence>
<sequence>MAHEQPTKVLLVAFTDDAAATVYAINRLQPEALCFVLPESAKGLVESAVQPHIEHMPRRWDWVTLADTIDVAACHRVLAGALPDLLKAWDVHSGDLVLDLTGATPAMAGALTLVTLPISSRTVALLPWREGEESEPIPLNGRSMRWAQGNLWDDVALVSRHEAAELFNRGMYQAAARQFREIESRVSGGQKPTYRAFADLAEGYEFWERFHYRQAWDKLKTAAKALEMASLWGGPPGLKAVLPGIKANAGFLERLVLDPAAVKDSLSLDLLAHVNRRLHVVHDPEAAMIALMRALESFAQRQLFKQHKIKTWDVQPEQLPQILQDACRTSWLNDVDGKYSMPLPSQFRALAELGDPLGHAFLHEWPIMKPLLDAANHGVLGHGFEPVKAERVQQLYDIVLKLTGVTEASLPKFPTLAL</sequence>
<dbReference type="Proteomes" id="UP000248168">
    <property type="component" value="Unassembled WGS sequence"/>
</dbReference>
<dbReference type="NCBIfam" id="TIGR02710">
    <property type="entry name" value="TIGR02710 family CRISPR-associated CARF protein"/>
    <property type="match status" value="1"/>
</dbReference>
<protein>
    <recommendedName>
        <fullName evidence="1">Csm6 6H domain-containing protein</fullName>
    </recommendedName>
</protein>
<evidence type="ECO:0000313" key="3">
    <source>
        <dbReference type="Proteomes" id="UP000248168"/>
    </source>
</evidence>